<name>A0ABX2A1Z9_9MICO</name>
<feature type="compositionally biased region" description="Basic and acidic residues" evidence="1">
    <location>
        <begin position="59"/>
        <end position="68"/>
    </location>
</feature>
<feature type="compositionally biased region" description="Pro residues" evidence="1">
    <location>
        <begin position="43"/>
        <end position="55"/>
    </location>
</feature>
<keyword evidence="2" id="KW-1133">Transmembrane helix</keyword>
<evidence type="ECO:0000313" key="3">
    <source>
        <dbReference type="EMBL" id="NOV95958.1"/>
    </source>
</evidence>
<protein>
    <submittedName>
        <fullName evidence="3">Uncharacterized protein</fullName>
    </submittedName>
</protein>
<comment type="caution">
    <text evidence="3">The sequence shown here is derived from an EMBL/GenBank/DDBJ whole genome shotgun (WGS) entry which is preliminary data.</text>
</comment>
<evidence type="ECO:0000256" key="1">
    <source>
        <dbReference type="SAM" id="MobiDB-lite"/>
    </source>
</evidence>
<organism evidence="3 4">
    <name type="scientific">Isoptericola halotolerans</name>
    <dbReference type="NCBI Taxonomy" id="300560"/>
    <lineage>
        <taxon>Bacteria</taxon>
        <taxon>Bacillati</taxon>
        <taxon>Actinomycetota</taxon>
        <taxon>Actinomycetes</taxon>
        <taxon>Micrococcales</taxon>
        <taxon>Promicromonosporaceae</taxon>
        <taxon>Isoptericola</taxon>
    </lineage>
</organism>
<proteinExistence type="predicted"/>
<feature type="compositionally biased region" description="Basic residues" evidence="1">
    <location>
        <begin position="115"/>
        <end position="128"/>
    </location>
</feature>
<sequence length="342" mass="34643">MRRRTADDDALPPDDGWPVPAPQGGFPFAPVGGGGAAPASPWESPPPFPGGPPTGPAGHGDHGDHAEPAEPAAGALPWASAVPTDVPALDDVFGGSADSAASPEGADARPTASGRGRRKGTKKRKSSGRRSAEPASPPSPSPSSRTSRRRKGDDEVAVRESGTVRVLTDRARTAVTSAMRGRRATGLFARRATLFVAGGLALVAGVGAGAAADLLGRDAEASTDAATAAVVEVTPEVCAAAQVAWSRAASAQVRMDVESPRSLRTGFVGARDALSKVDPPGAVITDWATVLTYVTTAADATQDVEDDEVEDAVAGALAELDTDKMTAASQRITEYLGGDCAP</sequence>
<dbReference type="EMBL" id="JABEZU010000001">
    <property type="protein sequence ID" value="NOV95958.1"/>
    <property type="molecule type" value="Genomic_DNA"/>
</dbReference>
<keyword evidence="4" id="KW-1185">Reference proteome</keyword>
<feature type="transmembrane region" description="Helical" evidence="2">
    <location>
        <begin position="192"/>
        <end position="212"/>
    </location>
</feature>
<evidence type="ECO:0000256" key="2">
    <source>
        <dbReference type="SAM" id="Phobius"/>
    </source>
</evidence>
<evidence type="ECO:0000313" key="4">
    <source>
        <dbReference type="Proteomes" id="UP000757540"/>
    </source>
</evidence>
<gene>
    <name evidence="3" type="ORF">HDG69_000511</name>
</gene>
<feature type="region of interest" description="Disordered" evidence="1">
    <location>
        <begin position="1"/>
        <end position="162"/>
    </location>
</feature>
<reference evidence="3 4" key="1">
    <citation type="submission" date="2020-05" db="EMBL/GenBank/DDBJ databases">
        <title>Genomic Encyclopedia of Type Strains, Phase III (KMG-III): the genomes of soil and plant-associated and newly described type strains.</title>
        <authorList>
            <person name="Whitman W."/>
        </authorList>
    </citation>
    <scope>NUCLEOTIDE SEQUENCE [LARGE SCALE GENOMIC DNA]</scope>
    <source>
        <strain evidence="3 4">KCTC 19046</strain>
    </source>
</reference>
<accession>A0ABX2A1Z9</accession>
<keyword evidence="2" id="KW-0472">Membrane</keyword>
<feature type="compositionally biased region" description="Low complexity" evidence="1">
    <location>
        <begin position="69"/>
        <end position="83"/>
    </location>
</feature>
<keyword evidence="2" id="KW-0812">Transmembrane</keyword>
<dbReference type="Proteomes" id="UP000757540">
    <property type="component" value="Unassembled WGS sequence"/>
</dbReference>
<dbReference type="RefSeq" id="WP_171782207.1">
    <property type="nucleotide sequence ID" value="NZ_BAAAML010000002.1"/>
</dbReference>